<gene>
    <name evidence="1" type="ORF">LSINAPIS_LOCUS9775</name>
</gene>
<name>A0A5E4QMC3_9NEOP</name>
<sequence>MEYEQALKRIVTLEKELNIANTFISKFEEDSQNTTSQQTQSLYDKLLITIDSHGNKIKKYVKINKCIRKTQKLISQNKQSVRKLYKQTNIKLKNNVEKLITKLESDRLKYINDTILSHTLTS</sequence>
<evidence type="ECO:0000313" key="2">
    <source>
        <dbReference type="Proteomes" id="UP000324832"/>
    </source>
</evidence>
<organism evidence="1 2">
    <name type="scientific">Leptidea sinapis</name>
    <dbReference type="NCBI Taxonomy" id="189913"/>
    <lineage>
        <taxon>Eukaryota</taxon>
        <taxon>Metazoa</taxon>
        <taxon>Ecdysozoa</taxon>
        <taxon>Arthropoda</taxon>
        <taxon>Hexapoda</taxon>
        <taxon>Insecta</taxon>
        <taxon>Pterygota</taxon>
        <taxon>Neoptera</taxon>
        <taxon>Endopterygota</taxon>
        <taxon>Lepidoptera</taxon>
        <taxon>Glossata</taxon>
        <taxon>Ditrysia</taxon>
        <taxon>Papilionoidea</taxon>
        <taxon>Pieridae</taxon>
        <taxon>Dismorphiinae</taxon>
        <taxon>Leptidea</taxon>
    </lineage>
</organism>
<proteinExistence type="predicted"/>
<protein>
    <submittedName>
        <fullName evidence="1">Uncharacterized protein</fullName>
    </submittedName>
</protein>
<dbReference type="AlphaFoldDB" id="A0A5E4QMC3"/>
<evidence type="ECO:0000313" key="1">
    <source>
        <dbReference type="EMBL" id="VVC98751.1"/>
    </source>
</evidence>
<accession>A0A5E4QMC3</accession>
<dbReference type="EMBL" id="FZQP02003778">
    <property type="protein sequence ID" value="VVC98751.1"/>
    <property type="molecule type" value="Genomic_DNA"/>
</dbReference>
<dbReference type="Proteomes" id="UP000324832">
    <property type="component" value="Unassembled WGS sequence"/>
</dbReference>
<reference evidence="1 2" key="1">
    <citation type="submission" date="2017-07" db="EMBL/GenBank/DDBJ databases">
        <authorList>
            <person name="Talla V."/>
            <person name="Backstrom N."/>
        </authorList>
    </citation>
    <scope>NUCLEOTIDE SEQUENCE [LARGE SCALE GENOMIC DNA]</scope>
</reference>
<keyword evidence="2" id="KW-1185">Reference proteome</keyword>